<dbReference type="AlphaFoldDB" id="A0ABD0VIT8"/>
<feature type="compositionally biased region" description="Polar residues" evidence="1">
    <location>
        <begin position="51"/>
        <end position="60"/>
    </location>
</feature>
<feature type="compositionally biased region" description="Basic and acidic residues" evidence="1">
    <location>
        <begin position="105"/>
        <end position="115"/>
    </location>
</feature>
<reference evidence="2 3" key="1">
    <citation type="journal article" date="2024" name="Plant Biotechnol. J.">
        <title>Dendrobium thyrsiflorum genome and its molecular insights into genes involved in important horticultural traits.</title>
        <authorList>
            <person name="Chen B."/>
            <person name="Wang J.Y."/>
            <person name="Zheng P.J."/>
            <person name="Li K.L."/>
            <person name="Liang Y.M."/>
            <person name="Chen X.F."/>
            <person name="Zhang C."/>
            <person name="Zhao X."/>
            <person name="He X."/>
            <person name="Zhang G.Q."/>
            <person name="Liu Z.J."/>
            <person name="Xu Q."/>
        </authorList>
    </citation>
    <scope>NUCLEOTIDE SEQUENCE [LARGE SCALE GENOMIC DNA]</scope>
    <source>
        <strain evidence="2">GZMU011</strain>
    </source>
</reference>
<accession>A0ABD0VIT8</accession>
<comment type="caution">
    <text evidence="2">The sequence shown here is derived from an EMBL/GenBank/DDBJ whole genome shotgun (WGS) entry which is preliminary data.</text>
</comment>
<gene>
    <name evidence="2" type="ORF">M5K25_005576</name>
</gene>
<dbReference type="Proteomes" id="UP001552299">
    <property type="component" value="Unassembled WGS sequence"/>
</dbReference>
<evidence type="ECO:0000256" key="1">
    <source>
        <dbReference type="SAM" id="MobiDB-lite"/>
    </source>
</evidence>
<feature type="compositionally biased region" description="Basic and acidic residues" evidence="1">
    <location>
        <begin position="187"/>
        <end position="198"/>
    </location>
</feature>
<keyword evidence="3" id="KW-1185">Reference proteome</keyword>
<name>A0ABD0VIT8_DENTH</name>
<evidence type="ECO:0000313" key="2">
    <source>
        <dbReference type="EMBL" id="KAL0924723.1"/>
    </source>
</evidence>
<proteinExistence type="predicted"/>
<dbReference type="EMBL" id="JANQDX010000005">
    <property type="protein sequence ID" value="KAL0924723.1"/>
    <property type="molecule type" value="Genomic_DNA"/>
</dbReference>
<protein>
    <submittedName>
        <fullName evidence="2">Uncharacterized protein</fullName>
    </submittedName>
</protein>
<feature type="compositionally biased region" description="Polar residues" evidence="1">
    <location>
        <begin position="83"/>
        <end position="101"/>
    </location>
</feature>
<evidence type="ECO:0000313" key="3">
    <source>
        <dbReference type="Proteomes" id="UP001552299"/>
    </source>
</evidence>
<organism evidence="2 3">
    <name type="scientific">Dendrobium thyrsiflorum</name>
    <name type="common">Pinecone-like raceme dendrobium</name>
    <name type="synonym">Orchid</name>
    <dbReference type="NCBI Taxonomy" id="117978"/>
    <lineage>
        <taxon>Eukaryota</taxon>
        <taxon>Viridiplantae</taxon>
        <taxon>Streptophyta</taxon>
        <taxon>Embryophyta</taxon>
        <taxon>Tracheophyta</taxon>
        <taxon>Spermatophyta</taxon>
        <taxon>Magnoliopsida</taxon>
        <taxon>Liliopsida</taxon>
        <taxon>Asparagales</taxon>
        <taxon>Orchidaceae</taxon>
        <taxon>Epidendroideae</taxon>
        <taxon>Malaxideae</taxon>
        <taxon>Dendrobiinae</taxon>
        <taxon>Dendrobium</taxon>
    </lineage>
</organism>
<feature type="region of interest" description="Disordered" evidence="1">
    <location>
        <begin position="51"/>
        <end position="198"/>
    </location>
</feature>
<sequence>MTSAKYRCSIFHYDLILENCSGMFQPSRAHGKQQHKAWRKPTGLLGKTANLQSKSWNSSPDYMLPEKQQQKHGKAGNRGAKQQVPSRNVSTIKSSRETTAQGMEKANRPAREDSQPPKQILEQQPRLHAPRKTTAKARESREPRSQTAGPKQLRKTLRMVHGMGLGVGERSGSENIGTVLGGRKTGSRWEKKAFGETD</sequence>